<sequence length="51" mass="5494">MCSRCTEPATAGLTQPIPFFGSTNPHLHSVLATSRFSTLHHRVQMQSALGA</sequence>
<accession>D4YJW2</accession>
<dbReference type="EMBL" id="ADNU01000008">
    <property type="protein sequence ID" value="EFG48532.1"/>
    <property type="molecule type" value="Genomic_DNA"/>
</dbReference>
<proteinExistence type="predicted"/>
<name>D4YJW2_9MICO</name>
<comment type="caution">
    <text evidence="1">The sequence shown here is derived from an EMBL/GenBank/DDBJ whole genome shotgun (WGS) entry which is preliminary data.</text>
</comment>
<gene>
    <name evidence="1" type="ORF">HMPREF0183_0222</name>
</gene>
<evidence type="ECO:0000313" key="2">
    <source>
        <dbReference type="Proteomes" id="UP000005714"/>
    </source>
</evidence>
<dbReference type="STRING" id="585530.HMPREF0183_0222"/>
<protein>
    <submittedName>
        <fullName evidence="1">Uncharacterized protein</fullName>
    </submittedName>
</protein>
<dbReference type="AlphaFoldDB" id="D4YJW2"/>
<reference evidence="1 2" key="1">
    <citation type="submission" date="2010-04" db="EMBL/GenBank/DDBJ databases">
        <authorList>
            <person name="Qin X."/>
            <person name="Bachman B."/>
            <person name="Battles P."/>
            <person name="Bell A."/>
            <person name="Bess C."/>
            <person name="Bickham C."/>
            <person name="Chaboub L."/>
            <person name="Chen D."/>
            <person name="Coyle M."/>
            <person name="Deiros D.R."/>
            <person name="Dinh H."/>
            <person name="Forbes L."/>
            <person name="Fowler G."/>
            <person name="Francisco L."/>
            <person name="Fu Q."/>
            <person name="Gubbala S."/>
            <person name="Hale W."/>
            <person name="Han Y."/>
            <person name="Hemphill L."/>
            <person name="Highlander S.K."/>
            <person name="Hirani K."/>
            <person name="Hogues M."/>
            <person name="Jackson L."/>
            <person name="Jakkamsetti A."/>
            <person name="Javaid M."/>
            <person name="Jiang H."/>
            <person name="Korchina V."/>
            <person name="Kovar C."/>
            <person name="Lara F."/>
            <person name="Lee S."/>
            <person name="Mata R."/>
            <person name="Mathew T."/>
            <person name="Moen C."/>
            <person name="Morales K."/>
            <person name="Munidasa M."/>
            <person name="Nazareth L."/>
            <person name="Ngo R."/>
            <person name="Nguyen L."/>
            <person name="Okwuonu G."/>
            <person name="Ongeri F."/>
            <person name="Patil S."/>
            <person name="Petrosino J."/>
            <person name="Pham C."/>
            <person name="Pham P."/>
            <person name="Pu L.-L."/>
            <person name="Puazo M."/>
            <person name="Raj R."/>
            <person name="Reid J."/>
            <person name="Rouhana J."/>
            <person name="Saada N."/>
            <person name="Shang Y."/>
            <person name="Simmons D."/>
            <person name="Thornton R."/>
            <person name="Warren J."/>
            <person name="Weissenberger G."/>
            <person name="Zhang J."/>
            <person name="Zhang L."/>
            <person name="Zhou C."/>
            <person name="Zhu D."/>
            <person name="Muzny D."/>
            <person name="Worley K."/>
            <person name="Gibbs R."/>
        </authorList>
    </citation>
    <scope>NUCLEOTIDE SEQUENCE [LARGE SCALE GENOMIC DNA]</scope>
    <source>
        <strain evidence="1 2">ATCC 49030</strain>
    </source>
</reference>
<dbReference type="Proteomes" id="UP000005714">
    <property type="component" value="Unassembled WGS sequence"/>
</dbReference>
<evidence type="ECO:0000313" key="1">
    <source>
        <dbReference type="EMBL" id="EFG48532.1"/>
    </source>
</evidence>
<organism evidence="1 2">
    <name type="scientific">Brevibacterium mcbrellneri ATCC 49030</name>
    <dbReference type="NCBI Taxonomy" id="585530"/>
    <lineage>
        <taxon>Bacteria</taxon>
        <taxon>Bacillati</taxon>
        <taxon>Actinomycetota</taxon>
        <taxon>Actinomycetes</taxon>
        <taxon>Micrococcales</taxon>
        <taxon>Brevibacteriaceae</taxon>
        <taxon>Brevibacterium</taxon>
    </lineage>
</organism>
<keyword evidence="2" id="KW-1185">Reference proteome</keyword>